<dbReference type="EMBL" id="KY221851">
    <property type="protein sequence ID" value="ATB56349.1"/>
    <property type="molecule type" value="mRNA"/>
</dbReference>
<feature type="region of interest" description="Disordered" evidence="5">
    <location>
        <begin position="422"/>
        <end position="545"/>
    </location>
</feature>
<dbReference type="FunFam" id="2.120.10.30:FF:000045">
    <property type="entry name" value="Blast:Protein yellow"/>
    <property type="match status" value="1"/>
</dbReference>
<comment type="subcellular location">
    <subcellularLocation>
        <location evidence="1">Secreted</location>
    </subcellularLocation>
</comment>
<keyword evidence="4 6" id="KW-0732">Signal</keyword>
<reference evidence="7" key="1">
    <citation type="submission" date="2016-11" db="EMBL/GenBank/DDBJ databases">
        <title>melanization related genes in Leptinotarsa decemlineata.</title>
        <authorList>
            <person name="Fu K."/>
        </authorList>
    </citation>
    <scope>NUCLEOTIDE SEQUENCE</scope>
</reference>
<organism evidence="7">
    <name type="scientific">Leptinotarsa decemlineata</name>
    <name type="common">Colorado potato beetle</name>
    <name type="synonym">Doryphora decemlineata</name>
    <dbReference type="NCBI Taxonomy" id="7539"/>
    <lineage>
        <taxon>Eukaryota</taxon>
        <taxon>Metazoa</taxon>
        <taxon>Ecdysozoa</taxon>
        <taxon>Arthropoda</taxon>
        <taxon>Hexapoda</taxon>
        <taxon>Insecta</taxon>
        <taxon>Pterygota</taxon>
        <taxon>Neoptera</taxon>
        <taxon>Endopterygota</taxon>
        <taxon>Coleoptera</taxon>
        <taxon>Polyphaga</taxon>
        <taxon>Cucujiformia</taxon>
        <taxon>Chrysomeloidea</taxon>
        <taxon>Chrysomelidae</taxon>
        <taxon>Chrysomelinae</taxon>
        <taxon>Doryphorini</taxon>
        <taxon>Leptinotarsa</taxon>
    </lineage>
</organism>
<dbReference type="KEGG" id="ldc:111503008"/>
<feature type="compositionally biased region" description="Basic and acidic residues" evidence="5">
    <location>
        <begin position="468"/>
        <end position="498"/>
    </location>
</feature>
<feature type="compositionally biased region" description="Basic and acidic residues" evidence="5">
    <location>
        <begin position="506"/>
        <end position="540"/>
    </location>
</feature>
<dbReference type="PRINTS" id="PR01366">
    <property type="entry name" value="ROYALJELLY"/>
</dbReference>
<accession>A0A290GAZ2</accession>
<feature type="signal peptide" evidence="6">
    <location>
        <begin position="1"/>
        <end position="19"/>
    </location>
</feature>
<protein>
    <submittedName>
        <fullName evidence="7">Yellow-x2</fullName>
    </submittedName>
</protein>
<keyword evidence="3" id="KW-0964">Secreted</keyword>
<dbReference type="AlphaFoldDB" id="A0A290GAZ2"/>
<dbReference type="InterPro" id="IPR011042">
    <property type="entry name" value="6-blade_b-propeller_TolB-like"/>
</dbReference>
<evidence type="ECO:0000256" key="5">
    <source>
        <dbReference type="SAM" id="MobiDB-lite"/>
    </source>
</evidence>
<dbReference type="Pfam" id="PF03022">
    <property type="entry name" value="MRJP"/>
    <property type="match status" value="1"/>
</dbReference>
<dbReference type="Gene3D" id="2.120.10.30">
    <property type="entry name" value="TolB, C-terminal domain"/>
    <property type="match status" value="1"/>
</dbReference>
<dbReference type="PANTHER" id="PTHR10009:SF18">
    <property type="entry name" value="PROTEIN YELLOW-LIKE PROTEIN"/>
    <property type="match status" value="1"/>
</dbReference>
<dbReference type="CTD" id="115878205"/>
<proteinExistence type="evidence at transcript level"/>
<evidence type="ECO:0000256" key="3">
    <source>
        <dbReference type="ARBA" id="ARBA00022525"/>
    </source>
</evidence>
<dbReference type="SUPFAM" id="SSF101898">
    <property type="entry name" value="NHL repeat"/>
    <property type="match status" value="1"/>
</dbReference>
<evidence type="ECO:0000313" key="7">
    <source>
        <dbReference type="EMBL" id="ATB56349.1"/>
    </source>
</evidence>
<evidence type="ECO:0000256" key="2">
    <source>
        <dbReference type="ARBA" id="ARBA00009127"/>
    </source>
</evidence>
<dbReference type="GO" id="GO:0005576">
    <property type="term" value="C:extracellular region"/>
    <property type="evidence" value="ECO:0007669"/>
    <property type="project" value="UniProtKB-SubCell"/>
</dbReference>
<dbReference type="PANTHER" id="PTHR10009">
    <property type="entry name" value="PROTEIN YELLOW-RELATED"/>
    <property type="match status" value="1"/>
</dbReference>
<evidence type="ECO:0000256" key="4">
    <source>
        <dbReference type="ARBA" id="ARBA00022729"/>
    </source>
</evidence>
<feature type="chain" id="PRO_5012380448" evidence="6">
    <location>
        <begin position="20"/>
        <end position="578"/>
    </location>
</feature>
<evidence type="ECO:0000256" key="1">
    <source>
        <dbReference type="ARBA" id="ARBA00004613"/>
    </source>
</evidence>
<name>A0A290GAZ2_LEPDE</name>
<dbReference type="InterPro" id="IPR017996">
    <property type="entry name" value="MRJP/yellow-related"/>
</dbReference>
<evidence type="ECO:0000256" key="6">
    <source>
        <dbReference type="SAM" id="SignalP"/>
    </source>
</evidence>
<comment type="similarity">
    <text evidence="2">Belongs to the major royal jelly protein family.</text>
</comment>
<sequence>MKSNNFILFFLVGVLSAYAEKFKVTREWKYINFTWPTEEVYRAAEANGAYIPENNIIAGIKHFDDYFYLSLPRMKSGVPATLARIPAGMTQDTSPLLEPFPSWEMNKLDDCDSLQNVQNVEIDPKGQIWIIDGGRTDTLLNPVSRCPPKLVIFDIKKNATTTAYTFPNNVANANHSFLYDIVVDDTDSGYAYITDNSGTDPGIVVFSVKDHHSWKLRHSQTMKADPTASAFKVNGVMINVPLNIAGIALGPRIHKSANRIIVDEDREVFFCPVSSLHLYSINTTVLRNEMNSLNDGEYQGEVKDLGLKASQTVGMTMNNRGILYYTLLSTNSIAKWDTHTPFQTRQRIIARDPRFLEWPNSFSFDQSGNITVLVNRLNRFIYDKLNLNEPNFRLITAYVGGKSYMYDQGYDYTVDPNATVTTTTENADLPQPEILPGSDNDPYLIPQPLPERKSESEPAPETTPVPEPEPKPEPNSEPVPEPKPEPNSEPEPEPKAEPEPTAEPEPEPKGEHVNQEQANHDDMSTDHDHMNHDNTMEDSKPANQSSVLIQEPVAVESSSSKLVCTLIGVFTACLLFAF</sequence>
<dbReference type="OrthoDB" id="9977471at2759"/>